<dbReference type="AlphaFoldDB" id="A0A7C9PLN5"/>
<comment type="caution">
    <text evidence="2">The sequence shown here is derived from an EMBL/GenBank/DDBJ whole genome shotgun (WGS) entry which is preliminary data.</text>
</comment>
<protein>
    <submittedName>
        <fullName evidence="2">Uncharacterized protein</fullName>
    </submittedName>
</protein>
<dbReference type="RefSeq" id="WP_163472030.1">
    <property type="nucleotide sequence ID" value="NZ_JAAGWZ010000001.1"/>
</dbReference>
<dbReference type="EMBL" id="JAAGWZ010000001">
    <property type="protein sequence ID" value="NEM90373.1"/>
    <property type="molecule type" value="Genomic_DNA"/>
</dbReference>
<sequence length="129" mass="14479">MLPLSLSVVLDGIVYAIRHRGPRLLLFALVLSAVIAGLGYLAWRNGMMAMEGTEMMVFAPDSMSGTIELFLVLSIPVAVLGFGIRMISLFLNPLRREQERVLIEARAARRRERAERRQARARQHVATPH</sequence>
<feature type="transmembrane region" description="Helical" evidence="1">
    <location>
        <begin position="63"/>
        <end position="91"/>
    </location>
</feature>
<feature type="transmembrane region" description="Helical" evidence="1">
    <location>
        <begin position="24"/>
        <end position="43"/>
    </location>
</feature>
<evidence type="ECO:0000313" key="3">
    <source>
        <dbReference type="Proteomes" id="UP000479756"/>
    </source>
</evidence>
<keyword evidence="3" id="KW-1185">Reference proteome</keyword>
<proteinExistence type="predicted"/>
<name>A0A7C9PLN5_9MICO</name>
<reference evidence="2 3" key="1">
    <citation type="journal article" date="2014" name="Int. J. Syst. Evol. Microbiol.">
        <title>Description of Galbitalea soli gen. nov., sp. nov., and Frondihabitans sucicola sp. nov.</title>
        <authorList>
            <person name="Kim S.J."/>
            <person name="Lim J.M."/>
            <person name="Ahn J.H."/>
            <person name="Weon H.Y."/>
            <person name="Hamada M."/>
            <person name="Suzuki K."/>
            <person name="Ahn T.Y."/>
            <person name="Kwon S.W."/>
        </authorList>
    </citation>
    <scope>NUCLEOTIDE SEQUENCE [LARGE SCALE GENOMIC DNA]</scope>
    <source>
        <strain evidence="2 3">NBRC 108727</strain>
    </source>
</reference>
<accession>A0A7C9PLN5</accession>
<evidence type="ECO:0000313" key="2">
    <source>
        <dbReference type="EMBL" id="NEM90373.1"/>
    </source>
</evidence>
<dbReference type="Proteomes" id="UP000479756">
    <property type="component" value="Unassembled WGS sequence"/>
</dbReference>
<keyword evidence="1" id="KW-0472">Membrane</keyword>
<gene>
    <name evidence="2" type="ORF">G3T37_03280</name>
</gene>
<keyword evidence="1" id="KW-1133">Transmembrane helix</keyword>
<organism evidence="2 3">
    <name type="scientific">Galbitalea soli</name>
    <dbReference type="NCBI Taxonomy" id="1268042"/>
    <lineage>
        <taxon>Bacteria</taxon>
        <taxon>Bacillati</taxon>
        <taxon>Actinomycetota</taxon>
        <taxon>Actinomycetes</taxon>
        <taxon>Micrococcales</taxon>
        <taxon>Microbacteriaceae</taxon>
        <taxon>Galbitalea</taxon>
    </lineage>
</organism>
<evidence type="ECO:0000256" key="1">
    <source>
        <dbReference type="SAM" id="Phobius"/>
    </source>
</evidence>
<keyword evidence="1" id="KW-0812">Transmembrane</keyword>